<name>A0ABD7WU84_PRIAR</name>
<sequence length="138" mass="15746">MEIYTGLTENEIRAVEELANKGGRSYADIAKAVGISERQLYRVRQKPHIKKAVRERVMQELEDDVPDILSALRRGMRKGDYRSTELLAKMAGLLVERSEVTQKTTIEDNRYAHMSDDDIDRELAKLDQELKVIQGGAK</sequence>
<feature type="domain" description="Homeodomain phBC6A51-type" evidence="1">
    <location>
        <begin position="7"/>
        <end position="109"/>
    </location>
</feature>
<dbReference type="RefSeq" id="WP_275036519.1">
    <property type="nucleotide sequence ID" value="NZ_CP118718.1"/>
</dbReference>
<dbReference type="EMBL" id="CP118718">
    <property type="protein sequence ID" value="WEA43808.1"/>
    <property type="molecule type" value="Genomic_DNA"/>
</dbReference>
<dbReference type="Pfam" id="PF13022">
    <property type="entry name" value="HTH_Tnp_1_2"/>
    <property type="match status" value="1"/>
</dbReference>
<evidence type="ECO:0000313" key="2">
    <source>
        <dbReference type="EMBL" id="WEA43808.1"/>
    </source>
</evidence>
<evidence type="ECO:0000313" key="3">
    <source>
        <dbReference type="Proteomes" id="UP001220217"/>
    </source>
</evidence>
<proteinExistence type="predicted"/>
<dbReference type="Gene3D" id="1.10.10.60">
    <property type="entry name" value="Homeodomain-like"/>
    <property type="match status" value="1"/>
</dbReference>
<evidence type="ECO:0000259" key="1">
    <source>
        <dbReference type="Pfam" id="PF13022"/>
    </source>
</evidence>
<protein>
    <submittedName>
        <fullName evidence="2">PhBC6A51 family helix-turn-helix protein</fullName>
    </submittedName>
</protein>
<accession>A0ABD7WU84</accession>
<dbReference type="AlphaFoldDB" id="A0ABD7WU84"/>
<gene>
    <name evidence="2" type="ORF">PWO00_23735</name>
</gene>
<reference evidence="2 3" key="1">
    <citation type="submission" date="2023-02" db="EMBL/GenBank/DDBJ databases">
        <title>Complete genome sequence of Priestia aryabhattai G5MAi6, a methanol-tolerant strain isolated from tap water in Hong Kong.</title>
        <authorList>
            <person name="Leung K.M."/>
            <person name="Lai G.K.K."/>
            <person name="Griffin S.D.J."/>
        </authorList>
    </citation>
    <scope>NUCLEOTIDE SEQUENCE [LARGE SCALE GENOMIC DNA]</scope>
    <source>
        <strain evidence="2 3">G5MAi6</strain>
    </source>
</reference>
<dbReference type="InterPro" id="IPR024978">
    <property type="entry name" value="Homeodomain_phBC6A51-type"/>
</dbReference>
<organism evidence="2 3">
    <name type="scientific">Priestia aryabhattai</name>
    <name type="common">Bacillus aryabhattai</name>
    <dbReference type="NCBI Taxonomy" id="412384"/>
    <lineage>
        <taxon>Bacteria</taxon>
        <taxon>Bacillati</taxon>
        <taxon>Bacillota</taxon>
        <taxon>Bacilli</taxon>
        <taxon>Bacillales</taxon>
        <taxon>Bacillaceae</taxon>
        <taxon>Priestia</taxon>
    </lineage>
</organism>
<dbReference type="Proteomes" id="UP001220217">
    <property type="component" value="Chromosome"/>
</dbReference>